<dbReference type="RefSeq" id="WP_045036663.1">
    <property type="nucleotide sequence ID" value="NZ_CAMQYU010000037.1"/>
</dbReference>
<dbReference type="EMBL" id="PYOP01000004">
    <property type="protein sequence ID" value="PSW99072.1"/>
    <property type="molecule type" value="Genomic_DNA"/>
</dbReference>
<dbReference type="Proteomes" id="UP000241954">
    <property type="component" value="Unassembled WGS sequence"/>
</dbReference>
<dbReference type="Proteomes" id="UP000241190">
    <property type="component" value="Unassembled WGS sequence"/>
</dbReference>
<comment type="caution">
    <text evidence="1">The sequence shown here is derived from an EMBL/GenBank/DDBJ whole genome shotgun (WGS) entry which is preliminary data.</text>
</comment>
<dbReference type="OrthoDB" id="6460068at2"/>
<dbReference type="EMBL" id="PYLW01000003">
    <property type="protein sequence ID" value="PSV98792.1"/>
    <property type="molecule type" value="Genomic_DNA"/>
</dbReference>
<proteinExistence type="predicted"/>
<dbReference type="AlphaFoldDB" id="A0A0D8P3A8"/>
<evidence type="ECO:0000313" key="3">
    <source>
        <dbReference type="Proteomes" id="UP000241190"/>
    </source>
</evidence>
<organism evidence="1 4">
    <name type="scientific">Photobacterium iliopiscarium</name>
    <dbReference type="NCBI Taxonomy" id="56192"/>
    <lineage>
        <taxon>Bacteria</taxon>
        <taxon>Pseudomonadati</taxon>
        <taxon>Pseudomonadota</taxon>
        <taxon>Gammaproteobacteria</taxon>
        <taxon>Vibrionales</taxon>
        <taxon>Vibrionaceae</taxon>
        <taxon>Photobacterium</taxon>
    </lineage>
</organism>
<accession>A0A0D8P3A8</accession>
<name>A0A0D8P3A8_9GAMM</name>
<protein>
    <submittedName>
        <fullName evidence="1">Uncharacterized protein</fullName>
    </submittedName>
</protein>
<dbReference type="STRING" id="56192.UB38_15705"/>
<gene>
    <name evidence="1" type="ORF">C9I88_05035</name>
    <name evidence="2" type="ORF">C9J52_03490</name>
</gene>
<evidence type="ECO:0000313" key="1">
    <source>
        <dbReference type="EMBL" id="PSV98792.1"/>
    </source>
</evidence>
<sequence>MTTQQPQLTETQKSAIEQMVINRVNAMNNDAVLCDAIDNKVHNMEEHLKAYFHERFHFHSKKA</sequence>
<evidence type="ECO:0000313" key="4">
    <source>
        <dbReference type="Proteomes" id="UP000241954"/>
    </source>
</evidence>
<keyword evidence="3" id="KW-1185">Reference proteome</keyword>
<reference evidence="1 4" key="1">
    <citation type="submission" date="2018-01" db="EMBL/GenBank/DDBJ databases">
        <title>Whole genome sequencing of Histamine producing bacteria.</title>
        <authorList>
            <person name="Butler K."/>
        </authorList>
    </citation>
    <scope>NUCLEOTIDE SEQUENCE [LARGE SCALE GENOMIC DNA]</scope>
    <source>
        <strain evidence="2 3">ATCC 51761</strain>
        <strain evidence="1 4">NCIMB 13481</strain>
    </source>
</reference>
<evidence type="ECO:0000313" key="2">
    <source>
        <dbReference type="EMBL" id="PSW99072.1"/>
    </source>
</evidence>
<dbReference type="GeneID" id="93547922"/>